<dbReference type="Gene3D" id="1.20.58.810">
    <property type="entry name" value="Photosystem II Pbs27"/>
    <property type="match status" value="1"/>
</dbReference>
<dbReference type="EMBL" id="CP000828">
    <property type="protein sequence ID" value="ABW29403.1"/>
    <property type="molecule type" value="Genomic_DNA"/>
</dbReference>
<comment type="function">
    <text evidence="1">Plays a role in the repair and/or biogenesis of the calcium-manganese-oxide cluster on the lumenal face of the thylakoid membrane. Its presence in a photosystem II (PSII) preparation prevents binding of some small extrinsic subunits and thus assembly of calcium-manganese-oxide cluster.</text>
</comment>
<dbReference type="InterPro" id="IPR017488">
    <property type="entry name" value="PSII_Psb27_cyano_bac"/>
</dbReference>
<dbReference type="GO" id="GO:0031977">
    <property type="term" value="C:thylakoid lumen"/>
    <property type="evidence" value="ECO:0007669"/>
    <property type="project" value="UniProtKB-UniRule"/>
</dbReference>
<dbReference type="Proteomes" id="UP000000268">
    <property type="component" value="Chromosome"/>
</dbReference>
<dbReference type="GO" id="GO:0009523">
    <property type="term" value="C:photosystem II"/>
    <property type="evidence" value="ECO:0007669"/>
    <property type="project" value="InterPro"/>
</dbReference>
<name>B0CF06_ACAM1</name>
<sequence>MKRFVSRLLSLMLVASMFLTGCSLLSPETLLSGDYQQDTIYVIDNLSNAITLPDDDPNKAENQAAAGALISEYVSRYRRKPKLAGSASFMTMATALNGLAGHYNSYPNRPLPQRLKDRLEQEFKQAKIALKRENAA</sequence>
<keyword evidence="1" id="KW-0793">Thylakoid</keyword>
<comment type="similarity">
    <text evidence="1">Belongs to the Psb27 family.</text>
</comment>
<comment type="subcellular location">
    <subcellularLocation>
        <location evidence="1">Cellular thylakoid membrane</location>
        <topology evidence="1">Lipid-anchor</topology>
        <orientation evidence="1">Lumenal side</orientation>
    </subcellularLocation>
    <text evidence="1">Associated with PSII on the lumenal side of the thylakoid membrane.</text>
</comment>
<evidence type="ECO:0000313" key="4">
    <source>
        <dbReference type="Proteomes" id="UP000000268"/>
    </source>
</evidence>
<protein>
    <recommendedName>
        <fullName evidence="1">Photosystem II lipoprotein Psb27</fullName>
    </recommendedName>
    <alternativeName>
        <fullName evidence="1">Photosystem II 11 kDa protein</fullName>
    </alternativeName>
</protein>
<evidence type="ECO:0000256" key="2">
    <source>
        <dbReference type="SAM" id="SignalP"/>
    </source>
</evidence>
<dbReference type="GO" id="GO:0010206">
    <property type="term" value="P:photosystem II repair"/>
    <property type="evidence" value="ECO:0007669"/>
    <property type="project" value="UniProtKB-UniRule"/>
</dbReference>
<dbReference type="PANTHER" id="PTHR34041">
    <property type="entry name" value="PHOTOSYSTEM II REPAIR PROTEIN PSB27-H1, CHLOROPLASTIC"/>
    <property type="match status" value="1"/>
</dbReference>
<feature type="chain" id="PRO_5008947792" description="Photosystem II lipoprotein Psb27" evidence="2">
    <location>
        <begin position="26"/>
        <end position="136"/>
    </location>
</feature>
<feature type="signal peptide" evidence="2">
    <location>
        <begin position="1"/>
        <end position="25"/>
    </location>
</feature>
<dbReference type="NCBIfam" id="TIGR03044">
    <property type="entry name" value="PS_II_psb27"/>
    <property type="match status" value="1"/>
</dbReference>
<keyword evidence="1" id="KW-0472">Membrane</keyword>
<dbReference type="AlphaFoldDB" id="B0CF06"/>
<dbReference type="OrthoDB" id="541086at2"/>
<dbReference type="KEGG" id="amr:AM1_4426"/>
<dbReference type="PANTHER" id="PTHR34041:SF1">
    <property type="entry name" value="PHOTOSYSTEM II REPAIR PROTEIN PSB27-H1, CHLOROPLASTIC"/>
    <property type="match status" value="1"/>
</dbReference>
<dbReference type="HOGENOM" id="CLU_112237_2_0_3"/>
<dbReference type="eggNOG" id="ENOG5031CPI">
    <property type="taxonomic scope" value="Bacteria"/>
</dbReference>
<dbReference type="RefSeq" id="WP_012164725.1">
    <property type="nucleotide sequence ID" value="NC_009925.1"/>
</dbReference>
<dbReference type="InterPro" id="IPR025585">
    <property type="entry name" value="PSII_Psb27"/>
</dbReference>
<proteinExistence type="inferred from homology"/>
<accession>B0CF06</accession>
<keyword evidence="4" id="KW-1185">Reference proteome</keyword>
<dbReference type="HAMAP" id="MF_01481">
    <property type="entry name" value="PSII_Psb27"/>
    <property type="match status" value="1"/>
</dbReference>
<keyword evidence="1" id="KW-0449">Lipoprotein</keyword>
<dbReference type="Pfam" id="PF13326">
    <property type="entry name" value="PSII_Pbs27"/>
    <property type="match status" value="1"/>
</dbReference>
<evidence type="ECO:0000313" key="3">
    <source>
        <dbReference type="EMBL" id="ABW29403.1"/>
    </source>
</evidence>
<organism evidence="3 4">
    <name type="scientific">Acaryochloris marina (strain MBIC 11017)</name>
    <dbReference type="NCBI Taxonomy" id="329726"/>
    <lineage>
        <taxon>Bacteria</taxon>
        <taxon>Bacillati</taxon>
        <taxon>Cyanobacteriota</taxon>
        <taxon>Cyanophyceae</taxon>
        <taxon>Acaryochloridales</taxon>
        <taxon>Acaryochloridaceae</taxon>
        <taxon>Acaryochloris</taxon>
    </lineage>
</organism>
<evidence type="ECO:0000256" key="1">
    <source>
        <dbReference type="HAMAP-Rule" id="MF_01481"/>
    </source>
</evidence>
<dbReference type="InterPro" id="IPR038450">
    <property type="entry name" value="PSII_Psb27_sf"/>
</dbReference>
<reference evidence="3 4" key="1">
    <citation type="journal article" date="2008" name="Proc. Natl. Acad. Sci. U.S.A.">
        <title>Niche adaptation and genome expansion in the chlorophyll d-producing cyanobacterium Acaryochloris marina.</title>
        <authorList>
            <person name="Swingley W.D."/>
            <person name="Chen M."/>
            <person name="Cheung P.C."/>
            <person name="Conrad A.L."/>
            <person name="Dejesa L.C."/>
            <person name="Hao J."/>
            <person name="Honchak B.M."/>
            <person name="Karbach L.E."/>
            <person name="Kurdoglu A."/>
            <person name="Lahiri S."/>
            <person name="Mastrian S.D."/>
            <person name="Miyashita H."/>
            <person name="Page L."/>
            <person name="Ramakrishna P."/>
            <person name="Satoh S."/>
            <person name="Sattley W.M."/>
            <person name="Shimada Y."/>
            <person name="Taylor H.L."/>
            <person name="Tomo T."/>
            <person name="Tsuchiya T."/>
            <person name="Wang Z.T."/>
            <person name="Raymond J."/>
            <person name="Mimuro M."/>
            <person name="Blankenship R.E."/>
            <person name="Touchman J.W."/>
        </authorList>
    </citation>
    <scope>NUCLEOTIDE SEQUENCE [LARGE SCALE GENOMIC DNA]</scope>
    <source>
        <strain evidence="4">MBIC 11017</strain>
    </source>
</reference>
<comment type="subunit">
    <text evidence="1">Monomer. Forms a complex with a monomeric, partially assembled PSII. This is probably the complex in which D1 is assembled and/or replaced.</text>
</comment>
<keyword evidence="1 2" id="KW-0732">Signal</keyword>
<dbReference type="GO" id="GO:0031676">
    <property type="term" value="C:plasma membrane-derived thylakoid membrane"/>
    <property type="evidence" value="ECO:0007669"/>
    <property type="project" value="UniProtKB-SubCell"/>
</dbReference>
<dbReference type="PROSITE" id="PS51257">
    <property type="entry name" value="PROKAR_LIPOPROTEIN"/>
    <property type="match status" value="1"/>
</dbReference>
<keyword evidence="1" id="KW-0564">Palmitate</keyword>
<dbReference type="GO" id="GO:0010207">
    <property type="term" value="P:photosystem II assembly"/>
    <property type="evidence" value="ECO:0007669"/>
    <property type="project" value="UniProtKB-UniRule"/>
</dbReference>
<gene>
    <name evidence="1 3" type="primary">psb27</name>
    <name evidence="3" type="ordered locus">AM1_4426</name>
</gene>
<dbReference type="STRING" id="329726.AM1_4426"/>